<dbReference type="Proteomes" id="UP000321638">
    <property type="component" value="Unassembled WGS sequence"/>
</dbReference>
<accession>A0A5C8PFR6</accession>
<proteinExistence type="predicted"/>
<comment type="caution">
    <text evidence="1">The sequence shown here is derived from an EMBL/GenBank/DDBJ whole genome shotgun (WGS) entry which is preliminary data.</text>
</comment>
<reference evidence="1 2" key="1">
    <citation type="submission" date="2019-06" db="EMBL/GenBank/DDBJ databases">
        <title>New taxonomy in bacterial strain CC-CFT640, isolated from vineyard.</title>
        <authorList>
            <person name="Lin S.-Y."/>
            <person name="Tsai C.-F."/>
            <person name="Young C.-C."/>
        </authorList>
    </citation>
    <scope>NUCLEOTIDE SEQUENCE [LARGE SCALE GENOMIC DNA]</scope>
    <source>
        <strain evidence="1 2">CC-CFT640</strain>
    </source>
</reference>
<gene>
    <name evidence="1" type="ORF">FHP25_27695</name>
</gene>
<evidence type="ECO:0000313" key="1">
    <source>
        <dbReference type="EMBL" id="TXL72019.1"/>
    </source>
</evidence>
<sequence length="59" mass="6615">MTRTETTLAEILQSRTEDGARLHEDEATRAAIANGIAQGCRGEFATETEIVEAYKRFRE</sequence>
<protein>
    <submittedName>
        <fullName evidence="1">Uncharacterized protein</fullName>
    </submittedName>
</protein>
<organism evidence="1 2">
    <name type="scientific">Vineibacter terrae</name>
    <dbReference type="NCBI Taxonomy" id="2586908"/>
    <lineage>
        <taxon>Bacteria</taxon>
        <taxon>Pseudomonadati</taxon>
        <taxon>Pseudomonadota</taxon>
        <taxon>Alphaproteobacteria</taxon>
        <taxon>Hyphomicrobiales</taxon>
        <taxon>Vineibacter</taxon>
    </lineage>
</organism>
<dbReference type="EMBL" id="VDUZ01000037">
    <property type="protein sequence ID" value="TXL72019.1"/>
    <property type="molecule type" value="Genomic_DNA"/>
</dbReference>
<dbReference type="AlphaFoldDB" id="A0A5C8PFR6"/>
<dbReference type="RefSeq" id="WP_147850238.1">
    <property type="nucleotide sequence ID" value="NZ_VDUZ01000037.1"/>
</dbReference>
<name>A0A5C8PFR6_9HYPH</name>
<keyword evidence="2" id="KW-1185">Reference proteome</keyword>
<evidence type="ECO:0000313" key="2">
    <source>
        <dbReference type="Proteomes" id="UP000321638"/>
    </source>
</evidence>